<keyword evidence="1" id="KW-1133">Transmembrane helix</keyword>
<feature type="transmembrane region" description="Helical" evidence="1">
    <location>
        <begin position="152"/>
        <end position="179"/>
    </location>
</feature>
<sequence length="329" mass="35772">METTLDLSRCREKPRGVVYRRWVISSTGLRQLFSGKFFVVLLIVAWTVSLAMAALGFAFSQTVVTGGWLEQGAASLGVRAQAVAQAFGALVLLYPDVCVNGLFTLMFWVQSYLGLGLCLIALTVLVPRLIARDRAGNALIIYLARPLTSVDYLLGKLGIIAGLLVLLWTGPLVTGWLLSMAFAPNSDFFVYSISPLLRALLFNGISLVVLAAVALGVSALNKTSRNTIMLWIFLWVIVGAMASGRRAPEWLQRASFTNNLAEVRKSVLRMDTALTDAASKLPLLDQQVVEKLKRGSDEAAAKDLPGTLKALGLFVVLSSVVFLRKLRPE</sequence>
<protein>
    <submittedName>
        <fullName evidence="2">Uncharacterized protein</fullName>
    </submittedName>
</protein>
<keyword evidence="1" id="KW-0472">Membrane</keyword>
<evidence type="ECO:0000313" key="2">
    <source>
        <dbReference type="EMBL" id="ATC64154.1"/>
    </source>
</evidence>
<feature type="transmembrane region" description="Helical" evidence="1">
    <location>
        <begin position="306"/>
        <end position="323"/>
    </location>
</feature>
<evidence type="ECO:0000313" key="3">
    <source>
        <dbReference type="Proteomes" id="UP000217265"/>
    </source>
</evidence>
<keyword evidence="3" id="KW-1185">Reference proteome</keyword>
<dbReference type="KEGG" id="vbh:CMV30_09410"/>
<feature type="transmembrane region" description="Helical" evidence="1">
    <location>
        <begin position="227"/>
        <end position="244"/>
    </location>
</feature>
<accession>A0A290Q6M8</accession>
<dbReference type="AlphaFoldDB" id="A0A290Q6M8"/>
<dbReference type="OrthoDB" id="193183at2"/>
<organism evidence="2 3">
    <name type="scientific">Nibricoccus aquaticus</name>
    <dbReference type="NCBI Taxonomy" id="2576891"/>
    <lineage>
        <taxon>Bacteria</taxon>
        <taxon>Pseudomonadati</taxon>
        <taxon>Verrucomicrobiota</taxon>
        <taxon>Opitutia</taxon>
        <taxon>Opitutales</taxon>
        <taxon>Opitutaceae</taxon>
        <taxon>Nibricoccus</taxon>
    </lineage>
</organism>
<feature type="transmembrane region" description="Helical" evidence="1">
    <location>
        <begin position="199"/>
        <end position="220"/>
    </location>
</feature>
<name>A0A290Q6M8_9BACT</name>
<evidence type="ECO:0000256" key="1">
    <source>
        <dbReference type="SAM" id="Phobius"/>
    </source>
</evidence>
<dbReference type="Proteomes" id="UP000217265">
    <property type="component" value="Chromosome"/>
</dbReference>
<dbReference type="EMBL" id="CP023344">
    <property type="protein sequence ID" value="ATC64154.1"/>
    <property type="molecule type" value="Genomic_DNA"/>
</dbReference>
<gene>
    <name evidence="2" type="ORF">CMV30_09410</name>
</gene>
<keyword evidence="1" id="KW-0812">Transmembrane</keyword>
<proteinExistence type="predicted"/>
<reference evidence="2 3" key="1">
    <citation type="submission" date="2017-09" db="EMBL/GenBank/DDBJ databases">
        <title>Complete genome sequence of Verrucomicrobial strain HZ-65, isolated from freshwater.</title>
        <authorList>
            <person name="Choi A."/>
        </authorList>
    </citation>
    <scope>NUCLEOTIDE SEQUENCE [LARGE SCALE GENOMIC DNA]</scope>
    <source>
        <strain evidence="2 3">HZ-65</strain>
    </source>
</reference>
<feature type="transmembrane region" description="Helical" evidence="1">
    <location>
        <begin position="112"/>
        <end position="131"/>
    </location>
</feature>
<dbReference type="RefSeq" id="WP_096055786.1">
    <property type="nucleotide sequence ID" value="NZ_CP023344.1"/>
</dbReference>
<feature type="transmembrane region" description="Helical" evidence="1">
    <location>
        <begin position="37"/>
        <end position="59"/>
    </location>
</feature>